<feature type="domain" description="RecX first three-helical" evidence="8">
    <location>
        <begin position="63"/>
        <end position="102"/>
    </location>
</feature>
<organism evidence="9">
    <name type="scientific">Paenibacillus sp. BIHB 4019</name>
    <dbReference type="NCBI Taxonomy" id="1870819"/>
    <lineage>
        <taxon>Bacteria</taxon>
        <taxon>Bacillati</taxon>
        <taxon>Bacillota</taxon>
        <taxon>Bacilli</taxon>
        <taxon>Bacillales</taxon>
        <taxon>Paenibacillaceae</taxon>
        <taxon>Paenibacillus</taxon>
    </lineage>
</organism>
<sequence length="209" mass="24251">MIEIRAVEKDSKHRSRYLIFAEGEEPILSVHEDLLIRHTLFKGQLLTEAQIEEIGSEDERYRAYAMAVYYLGFKPRTSKQIEQYLKRKLIAEDHINYTIERLEKEHIVDDEQYAMQFAAQRMKSSQKGRRYIQQELLQRGVSKTAALAATSAIDSEMELETAIATASKKWRTIKGEPFERRRKLAAFLIRRGFPVDIIKAAVKSAEENA</sequence>
<evidence type="ECO:0000259" key="6">
    <source>
        <dbReference type="Pfam" id="PF02631"/>
    </source>
</evidence>
<dbReference type="Pfam" id="PF21982">
    <property type="entry name" value="RecX_HTH1"/>
    <property type="match status" value="1"/>
</dbReference>
<dbReference type="Pfam" id="PF21981">
    <property type="entry name" value="RecX_HTH3"/>
    <property type="match status" value="1"/>
</dbReference>
<evidence type="ECO:0000256" key="2">
    <source>
        <dbReference type="ARBA" id="ARBA00009695"/>
    </source>
</evidence>
<dbReference type="GO" id="GO:0005737">
    <property type="term" value="C:cytoplasm"/>
    <property type="evidence" value="ECO:0007669"/>
    <property type="project" value="UniProtKB-SubCell"/>
</dbReference>
<reference evidence="9" key="1">
    <citation type="submission" date="2016-08" db="EMBL/GenBank/DDBJ databases">
        <title>Complete Genome Seqeunce of Paenibacillus sp. BIHB 4019 from tea rhizoplane.</title>
        <authorList>
            <person name="Thakur R."/>
            <person name="Swarnkar M.K."/>
            <person name="Gulati A."/>
        </authorList>
    </citation>
    <scope>NUCLEOTIDE SEQUENCE [LARGE SCALE GENOMIC DNA]</scope>
    <source>
        <strain evidence="9">BIHB4019</strain>
    </source>
</reference>
<name>A0A1B2DPG3_9BACL</name>
<evidence type="ECO:0000259" key="8">
    <source>
        <dbReference type="Pfam" id="PF21982"/>
    </source>
</evidence>
<proteinExistence type="inferred from homology"/>
<evidence type="ECO:0000313" key="9">
    <source>
        <dbReference type="EMBL" id="ANY69603.1"/>
    </source>
</evidence>
<dbReference type="AlphaFoldDB" id="A0A1B2DPG3"/>
<accession>A0A1B2DPG3</accession>
<dbReference type="InterPro" id="IPR036388">
    <property type="entry name" value="WH-like_DNA-bd_sf"/>
</dbReference>
<dbReference type="HAMAP" id="MF_01114">
    <property type="entry name" value="RecX"/>
    <property type="match status" value="1"/>
</dbReference>
<dbReference type="RefSeq" id="WP_099520629.1">
    <property type="nucleotide sequence ID" value="NZ_CP016808.1"/>
</dbReference>
<keyword evidence="4 5" id="KW-0963">Cytoplasm</keyword>
<feature type="domain" description="RecX third three-helical" evidence="7">
    <location>
        <begin position="157"/>
        <end position="202"/>
    </location>
</feature>
<evidence type="ECO:0000256" key="4">
    <source>
        <dbReference type="ARBA" id="ARBA00022490"/>
    </source>
</evidence>
<dbReference type="Gene3D" id="1.10.10.10">
    <property type="entry name" value="Winged helix-like DNA-binding domain superfamily/Winged helix DNA-binding domain"/>
    <property type="match status" value="3"/>
</dbReference>
<dbReference type="GO" id="GO:0006282">
    <property type="term" value="P:regulation of DNA repair"/>
    <property type="evidence" value="ECO:0007669"/>
    <property type="project" value="UniProtKB-UniRule"/>
</dbReference>
<protein>
    <recommendedName>
        <fullName evidence="3 5">Regulatory protein RecX</fullName>
    </recommendedName>
</protein>
<dbReference type="InterPro" id="IPR053926">
    <property type="entry name" value="RecX_HTH_1st"/>
</dbReference>
<comment type="similarity">
    <text evidence="2 5">Belongs to the RecX family.</text>
</comment>
<comment type="subcellular location">
    <subcellularLocation>
        <location evidence="1 5">Cytoplasm</location>
    </subcellularLocation>
</comment>
<evidence type="ECO:0000256" key="3">
    <source>
        <dbReference type="ARBA" id="ARBA00018111"/>
    </source>
</evidence>
<evidence type="ECO:0000256" key="1">
    <source>
        <dbReference type="ARBA" id="ARBA00004496"/>
    </source>
</evidence>
<gene>
    <name evidence="5" type="primary">recX</name>
    <name evidence="9" type="ORF">BBD42_26300</name>
</gene>
<dbReference type="InterPro" id="IPR053925">
    <property type="entry name" value="RecX_HTH_3rd"/>
</dbReference>
<dbReference type="Pfam" id="PF02631">
    <property type="entry name" value="RecX_HTH2"/>
    <property type="match status" value="1"/>
</dbReference>
<dbReference type="EMBL" id="CP016808">
    <property type="protein sequence ID" value="ANY69603.1"/>
    <property type="molecule type" value="Genomic_DNA"/>
</dbReference>
<evidence type="ECO:0000256" key="5">
    <source>
        <dbReference type="HAMAP-Rule" id="MF_01114"/>
    </source>
</evidence>
<dbReference type="InterPro" id="IPR003783">
    <property type="entry name" value="Regulatory_RecX"/>
</dbReference>
<dbReference type="PANTHER" id="PTHR33602:SF1">
    <property type="entry name" value="REGULATORY PROTEIN RECX FAMILY PROTEIN"/>
    <property type="match status" value="1"/>
</dbReference>
<dbReference type="InterPro" id="IPR053924">
    <property type="entry name" value="RecX_HTH_2nd"/>
</dbReference>
<feature type="domain" description="RecX second three-helical" evidence="6">
    <location>
        <begin position="109"/>
        <end position="146"/>
    </location>
</feature>
<evidence type="ECO:0000259" key="7">
    <source>
        <dbReference type="Pfam" id="PF21981"/>
    </source>
</evidence>
<dbReference type="PANTHER" id="PTHR33602">
    <property type="entry name" value="REGULATORY PROTEIN RECX FAMILY PROTEIN"/>
    <property type="match status" value="1"/>
</dbReference>
<comment type="function">
    <text evidence="5">Modulates RecA activity.</text>
</comment>